<dbReference type="InterPro" id="IPR039426">
    <property type="entry name" value="TonB-dep_rcpt-like"/>
</dbReference>
<evidence type="ECO:0000256" key="6">
    <source>
        <dbReference type="ARBA" id="ARBA00023136"/>
    </source>
</evidence>
<comment type="subcellular location">
    <subcellularLocation>
        <location evidence="1 8">Cell outer membrane</location>
        <topology evidence="1 8">Multi-pass membrane protein</topology>
    </subcellularLocation>
</comment>
<dbReference type="NCBIfam" id="TIGR04056">
    <property type="entry name" value="OMP_RagA_SusC"/>
    <property type="match status" value="1"/>
</dbReference>
<feature type="domain" description="TonB-dependent receptor-like beta-barrel" evidence="11">
    <location>
        <begin position="586"/>
        <end position="1162"/>
    </location>
</feature>
<evidence type="ECO:0000256" key="1">
    <source>
        <dbReference type="ARBA" id="ARBA00004571"/>
    </source>
</evidence>
<dbReference type="InterPro" id="IPR023997">
    <property type="entry name" value="TonB-dep_OMP_SusC/RagA_CS"/>
</dbReference>
<dbReference type="InterPro" id="IPR008969">
    <property type="entry name" value="CarboxyPept-like_regulatory"/>
</dbReference>
<dbReference type="GO" id="GO:0009279">
    <property type="term" value="C:cell outer membrane"/>
    <property type="evidence" value="ECO:0007669"/>
    <property type="project" value="UniProtKB-SubCell"/>
</dbReference>
<evidence type="ECO:0000256" key="5">
    <source>
        <dbReference type="ARBA" id="ARBA00023077"/>
    </source>
</evidence>
<keyword evidence="6 8" id="KW-0472">Membrane</keyword>
<dbReference type="Gene3D" id="2.60.40.1120">
    <property type="entry name" value="Carboxypeptidase-like, regulatory domain"/>
    <property type="match status" value="1"/>
</dbReference>
<evidence type="ECO:0000256" key="2">
    <source>
        <dbReference type="ARBA" id="ARBA00022448"/>
    </source>
</evidence>
<keyword evidence="7 8" id="KW-0998">Cell outer membrane</keyword>
<keyword evidence="3 8" id="KW-1134">Transmembrane beta strand</keyword>
<evidence type="ECO:0000256" key="10">
    <source>
        <dbReference type="SAM" id="SignalP"/>
    </source>
</evidence>
<sequence>MTNLYFRFVRTGRSYLLNWWALLCLALLFSLNANAQNNQYKFFQAPLNTVITQISQKTSYEFVYDADLVKTAKPITITLTTPDIRILMDAVTKGQDFTYEISNGKTIVLKTRSENAGEYTLHGMVTDTIGGPLPGASVKLKGTTKFAVTDGNGHFNIGLTDQYNTLDINYIGYRPLLQKIDRITAQNIVTIKLKTDASLLSEVVVNGFQALPRERSAAAISVVDSATLNRQINPDLLAALEGKVAGLLYTKNPKGLTADQPVLRGVGTYSTNIGTSPLIVVDGLPSELTLDQINPYDVESITVLKDGAAASIYGSRSGNGVIVVTTKGGKAKGVNITLNADLFITGKPDFESMHYASTSDQIDYETAVYNNERARFATTDAMFNSYGNVNNGTIKYYSPLYELYRQQAAGGISADQLNATINQLRQNDYLKDYADNVWQNEVRQRYNLSFNSGNGKSSNYLSLNYDASDLRMKYNKSENFNIYNKSTFNLQKWLTATVGINASYNTSSISSFDYTDYLLQPRYAQITDGNGNLVYSDYVKLKDGFSTSGEVNPAVIATLKNNNNFKSFRFNVLESLQEGLDKSKAINLRAFANLQAKIYKGLSYSMQFQYENNNSDRESFFDKNSYRMRYAYNYLTSYNAATNVYTRNLPEGGRFYQINKKSNNYTFRNQLSYDHSFGKNQEHNIAAIAGVEMRQTLVPRSLENVRYGYDPVTLNSVTLNSFALSNTGITSYIGGTRTLSALATKQEQIKHRYFSAYSNMSYTFQGKYNLTGSIRVDQADLFGVDPQYKNRPLWSVGLGWNANRENFMKDIEWLNTLKVRATYGINGNVDQTSSPYLTATLRNDGLFPSLQYTNISALPNPKLRWEKVASTNFGIDFSMLNNRLRGSLDLYNKYSSDLLVSTELDPTVGALSRVLNNGALRNRGIELNLIGDWYKSGDLLLSSQFVIGYNRNKVMAVNTAAQNAYSYIGSPTDYFFVGQQFNSLYAYQYGGMTNGYPYFLDENGNANVTFNSAGVPTAVKDITNRNAIVNMGSLTPLYSGSFSQKISYKNFELSAMLVFSGGNKLRKDVTDLSSTTVYDQDITQRWTGTTTSELPRLFVDYATSAANYASTLSRLWRYSDVQVLDASYIKLRNIVVSYNLPRQISRLIHLNNVRISGQVNNLWYWSAAGDDIDPETYSPNSGTRSLQIPKTFILGLNVTF</sequence>
<dbReference type="Gene3D" id="2.40.170.20">
    <property type="entry name" value="TonB-dependent receptor, beta-barrel domain"/>
    <property type="match status" value="1"/>
</dbReference>
<dbReference type="SUPFAM" id="SSF56935">
    <property type="entry name" value="Porins"/>
    <property type="match status" value="1"/>
</dbReference>
<evidence type="ECO:0000256" key="7">
    <source>
        <dbReference type="ARBA" id="ARBA00023237"/>
    </source>
</evidence>
<evidence type="ECO:0000256" key="9">
    <source>
        <dbReference type="RuleBase" id="RU003357"/>
    </source>
</evidence>
<evidence type="ECO:0000259" key="12">
    <source>
        <dbReference type="Pfam" id="PF07715"/>
    </source>
</evidence>
<dbReference type="EMBL" id="CP157485">
    <property type="protein sequence ID" value="XBO48107.1"/>
    <property type="molecule type" value="Genomic_DNA"/>
</dbReference>
<dbReference type="NCBIfam" id="TIGR04057">
    <property type="entry name" value="SusC_RagA_signa"/>
    <property type="match status" value="1"/>
</dbReference>
<evidence type="ECO:0000256" key="8">
    <source>
        <dbReference type="PROSITE-ProRule" id="PRU01360"/>
    </source>
</evidence>
<name>A0AAU7K5Z4_9SPHI</name>
<keyword evidence="4 8" id="KW-0812">Transmembrane</keyword>
<dbReference type="InterPro" id="IPR037066">
    <property type="entry name" value="Plug_dom_sf"/>
</dbReference>
<evidence type="ECO:0000256" key="3">
    <source>
        <dbReference type="ARBA" id="ARBA00022452"/>
    </source>
</evidence>
<dbReference type="PROSITE" id="PS52016">
    <property type="entry name" value="TONB_DEPENDENT_REC_3"/>
    <property type="match status" value="1"/>
</dbReference>
<proteinExistence type="inferred from homology"/>
<evidence type="ECO:0000313" key="13">
    <source>
        <dbReference type="EMBL" id="XBO48107.1"/>
    </source>
</evidence>
<dbReference type="InterPro" id="IPR036942">
    <property type="entry name" value="Beta-barrel_TonB_sf"/>
</dbReference>
<dbReference type="Pfam" id="PF13715">
    <property type="entry name" value="CarbopepD_reg_2"/>
    <property type="match status" value="1"/>
</dbReference>
<keyword evidence="10" id="KW-0732">Signal</keyword>
<keyword evidence="2 8" id="KW-0813">Transport</keyword>
<accession>A0AAU7K5Z4</accession>
<evidence type="ECO:0000256" key="4">
    <source>
        <dbReference type="ARBA" id="ARBA00022692"/>
    </source>
</evidence>
<dbReference type="RefSeq" id="WP_406825496.1">
    <property type="nucleotide sequence ID" value="NZ_CP157485.1"/>
</dbReference>
<dbReference type="SUPFAM" id="SSF49464">
    <property type="entry name" value="Carboxypeptidase regulatory domain-like"/>
    <property type="match status" value="1"/>
</dbReference>
<dbReference type="InterPro" id="IPR000531">
    <property type="entry name" value="Beta-barrel_TonB"/>
</dbReference>
<keyword evidence="5 9" id="KW-0798">TonB box</keyword>
<dbReference type="Pfam" id="PF07715">
    <property type="entry name" value="Plug"/>
    <property type="match status" value="1"/>
</dbReference>
<feature type="domain" description="TonB-dependent receptor plug" evidence="12">
    <location>
        <begin position="214"/>
        <end position="321"/>
    </location>
</feature>
<evidence type="ECO:0000259" key="11">
    <source>
        <dbReference type="Pfam" id="PF00593"/>
    </source>
</evidence>
<comment type="similarity">
    <text evidence="8 9">Belongs to the TonB-dependent receptor family.</text>
</comment>
<reference evidence="13" key="1">
    <citation type="submission" date="2024-05" db="EMBL/GenBank/DDBJ databases">
        <authorList>
            <person name="Kim S."/>
            <person name="Heo J."/>
            <person name="Choi H."/>
            <person name="Choi Y."/>
            <person name="Kwon S.-W."/>
            <person name="Kim Y."/>
        </authorList>
    </citation>
    <scope>NUCLEOTIDE SEQUENCE</scope>
    <source>
        <strain evidence="13">KACC 23697</strain>
    </source>
</reference>
<dbReference type="InterPro" id="IPR023996">
    <property type="entry name" value="TonB-dep_OMP_SusC/RagA"/>
</dbReference>
<gene>
    <name evidence="13" type="ORF">ABEG20_00655</name>
</gene>
<protein>
    <submittedName>
        <fullName evidence="13">SusC/RagA family TonB-linked outer membrane protein</fullName>
    </submittedName>
</protein>
<dbReference type="Gene3D" id="2.170.130.10">
    <property type="entry name" value="TonB-dependent receptor, plug domain"/>
    <property type="match status" value="1"/>
</dbReference>
<organism evidence="13">
    <name type="scientific">Pedobacter sp. KACC 23697</name>
    <dbReference type="NCBI Taxonomy" id="3149230"/>
    <lineage>
        <taxon>Bacteria</taxon>
        <taxon>Pseudomonadati</taxon>
        <taxon>Bacteroidota</taxon>
        <taxon>Sphingobacteriia</taxon>
        <taxon>Sphingobacteriales</taxon>
        <taxon>Sphingobacteriaceae</taxon>
        <taxon>Pedobacter</taxon>
    </lineage>
</organism>
<dbReference type="Pfam" id="PF00593">
    <property type="entry name" value="TonB_dep_Rec_b-barrel"/>
    <property type="match status" value="1"/>
</dbReference>
<feature type="chain" id="PRO_5043346996" evidence="10">
    <location>
        <begin position="36"/>
        <end position="1200"/>
    </location>
</feature>
<feature type="signal peptide" evidence="10">
    <location>
        <begin position="1"/>
        <end position="35"/>
    </location>
</feature>
<dbReference type="InterPro" id="IPR012910">
    <property type="entry name" value="Plug_dom"/>
</dbReference>
<dbReference type="AlphaFoldDB" id="A0AAU7K5Z4"/>